<keyword evidence="2" id="KW-0812">Transmembrane</keyword>
<evidence type="ECO:0000256" key="1">
    <source>
        <dbReference type="SAM" id="MobiDB-lite"/>
    </source>
</evidence>
<keyword evidence="2" id="KW-0472">Membrane</keyword>
<feature type="compositionally biased region" description="Basic and acidic residues" evidence="1">
    <location>
        <begin position="180"/>
        <end position="190"/>
    </location>
</feature>
<protein>
    <recommendedName>
        <fullName evidence="5">Phosphatidylinositol N-acetylglucosaminyltransferase</fullName>
    </recommendedName>
</protein>
<evidence type="ECO:0000313" key="4">
    <source>
        <dbReference type="Proteomes" id="UP000054538"/>
    </source>
</evidence>
<dbReference type="GO" id="GO:0006506">
    <property type="term" value="P:GPI anchor biosynthetic process"/>
    <property type="evidence" value="ECO:0007669"/>
    <property type="project" value="InterPro"/>
</dbReference>
<feature type="transmembrane region" description="Helical" evidence="2">
    <location>
        <begin position="426"/>
        <end position="449"/>
    </location>
</feature>
<evidence type="ECO:0000313" key="3">
    <source>
        <dbReference type="EMBL" id="KIL00661.1"/>
    </source>
</evidence>
<evidence type="ECO:0008006" key="5">
    <source>
        <dbReference type="Google" id="ProtNLM"/>
    </source>
</evidence>
<dbReference type="GO" id="GO:0005783">
    <property type="term" value="C:endoplasmic reticulum"/>
    <property type="evidence" value="ECO:0007669"/>
    <property type="project" value="TreeGrafter"/>
</dbReference>
<keyword evidence="4" id="KW-1185">Reference proteome</keyword>
<keyword evidence="2" id="KW-1133">Transmembrane helix</keyword>
<dbReference type="HOGENOM" id="CLU_007914_0_1_1"/>
<dbReference type="InterPro" id="IPR007720">
    <property type="entry name" value="PigQ/GPI1"/>
</dbReference>
<proteinExistence type="predicted"/>
<feature type="transmembrane region" description="Helical" evidence="2">
    <location>
        <begin position="345"/>
        <end position="369"/>
    </location>
</feature>
<name>A0A0D0ED81_9AGAM</name>
<accession>A0A0D0ED81</accession>
<dbReference type="EMBL" id="KN824829">
    <property type="protein sequence ID" value="KIL00661.1"/>
    <property type="molecule type" value="Genomic_DNA"/>
</dbReference>
<sequence>MTTIFWPRDVLQDGYFYGWTKSHTVCVAGVLNAATRADADEVLAKAVRSEDVQALTPSCGTPSVLGYAKLSSTRPLALPNIEDDPLNTFLIKPYRFNHYHRHLTNSMRFYSADNDMLGLPPFHDDLNIPMEASITHDFTRNRSTQLNVSDYQLIINQWNAAKSLQEAVDDSWARPPESSEGQHADSRSEGSHVQCRRSLFPSPFGVVPGTISKLREFSFVVRQIEGRARMLYQIIQRKHVERKWPIAASSHLYNRHYNSVWVILNDVIIGLAFRQFVCQNRDVLNAMVADGLESTLAHRVQRVLLWLDSWPAGLKLNTELSKFYANGFMGLIAQWTKLLHYGLSFLPAISFLVETASLLGMTTTLSLFLDLVNVLTAHLHACYRVSSTIYRRILMLIGSLWNLFQGKRYNTLRNRTDRWDYDVDQLLLGTILFTLAAHLFPTILVYYVLFALVRLLLIVMHASCETLLAFMNHFPLFALMLRSKDPQRLPGDTYLQVKPTLTGCVVTVESHPLPFTVVFAQYAELWHRLAQHYNPIRLGMRLLQGRVLDTFPHASLNPPLDC</sequence>
<dbReference type="STRING" id="930991.A0A0D0ED81"/>
<dbReference type="Pfam" id="PF05024">
    <property type="entry name" value="Gpi1"/>
    <property type="match status" value="1"/>
</dbReference>
<evidence type="ECO:0000256" key="2">
    <source>
        <dbReference type="SAM" id="Phobius"/>
    </source>
</evidence>
<dbReference type="InParanoid" id="A0A0D0ED81"/>
<dbReference type="PANTHER" id="PTHR21329">
    <property type="entry name" value="PHOSPHATIDYLINOSITOL N-ACETYLGLUCOSAMINYLTRANSFERASE SUBUNIT Q-RELATED"/>
    <property type="match status" value="1"/>
</dbReference>
<dbReference type="AlphaFoldDB" id="A0A0D0ED81"/>
<reference evidence="4" key="2">
    <citation type="submission" date="2015-01" db="EMBL/GenBank/DDBJ databases">
        <title>Evolutionary Origins and Diversification of the Mycorrhizal Mutualists.</title>
        <authorList>
            <consortium name="DOE Joint Genome Institute"/>
            <consortium name="Mycorrhizal Genomics Consortium"/>
            <person name="Kohler A."/>
            <person name="Kuo A."/>
            <person name="Nagy L.G."/>
            <person name="Floudas D."/>
            <person name="Copeland A."/>
            <person name="Barry K.W."/>
            <person name="Cichocki N."/>
            <person name="Veneault-Fourrey C."/>
            <person name="LaButti K."/>
            <person name="Lindquist E.A."/>
            <person name="Lipzen A."/>
            <person name="Lundell T."/>
            <person name="Morin E."/>
            <person name="Murat C."/>
            <person name="Riley R."/>
            <person name="Ohm R."/>
            <person name="Sun H."/>
            <person name="Tunlid A."/>
            <person name="Henrissat B."/>
            <person name="Grigoriev I.V."/>
            <person name="Hibbett D.S."/>
            <person name="Martin F."/>
        </authorList>
    </citation>
    <scope>NUCLEOTIDE SEQUENCE [LARGE SCALE GENOMIC DNA]</scope>
    <source>
        <strain evidence="4">Ve08.2h10</strain>
    </source>
</reference>
<reference evidence="3 4" key="1">
    <citation type="submission" date="2014-04" db="EMBL/GenBank/DDBJ databases">
        <authorList>
            <consortium name="DOE Joint Genome Institute"/>
            <person name="Kuo A."/>
            <person name="Kohler A."/>
            <person name="Jargeat P."/>
            <person name="Nagy L.G."/>
            <person name="Floudas D."/>
            <person name="Copeland A."/>
            <person name="Barry K.W."/>
            <person name="Cichocki N."/>
            <person name="Veneault-Fourrey C."/>
            <person name="LaButti K."/>
            <person name="Lindquist E.A."/>
            <person name="Lipzen A."/>
            <person name="Lundell T."/>
            <person name="Morin E."/>
            <person name="Murat C."/>
            <person name="Sun H."/>
            <person name="Tunlid A."/>
            <person name="Henrissat B."/>
            <person name="Grigoriev I.V."/>
            <person name="Hibbett D.S."/>
            <person name="Martin F."/>
            <person name="Nordberg H.P."/>
            <person name="Cantor M.N."/>
            <person name="Hua S.X."/>
        </authorList>
    </citation>
    <scope>NUCLEOTIDE SEQUENCE [LARGE SCALE GENOMIC DNA]</scope>
    <source>
        <strain evidence="3 4">Ve08.2h10</strain>
    </source>
</reference>
<feature type="region of interest" description="Disordered" evidence="1">
    <location>
        <begin position="169"/>
        <end position="192"/>
    </location>
</feature>
<dbReference type="Proteomes" id="UP000054538">
    <property type="component" value="Unassembled WGS sequence"/>
</dbReference>
<organism evidence="3 4">
    <name type="scientific">Paxillus rubicundulus Ve08.2h10</name>
    <dbReference type="NCBI Taxonomy" id="930991"/>
    <lineage>
        <taxon>Eukaryota</taxon>
        <taxon>Fungi</taxon>
        <taxon>Dikarya</taxon>
        <taxon>Basidiomycota</taxon>
        <taxon>Agaricomycotina</taxon>
        <taxon>Agaricomycetes</taxon>
        <taxon>Agaricomycetidae</taxon>
        <taxon>Boletales</taxon>
        <taxon>Paxilineae</taxon>
        <taxon>Paxillaceae</taxon>
        <taxon>Paxillus</taxon>
    </lineage>
</organism>
<dbReference type="GO" id="GO:0016020">
    <property type="term" value="C:membrane"/>
    <property type="evidence" value="ECO:0007669"/>
    <property type="project" value="InterPro"/>
</dbReference>
<gene>
    <name evidence="3" type="ORF">PAXRUDRAFT_821460</name>
</gene>
<dbReference type="PANTHER" id="PTHR21329:SF3">
    <property type="entry name" value="PHOSPHATIDYLINOSITOL N-ACETYLGLUCOSAMINYLTRANSFERASE SUBUNIT Q"/>
    <property type="match status" value="1"/>
</dbReference>
<feature type="transmembrane region" description="Helical" evidence="2">
    <location>
        <begin position="389"/>
        <end position="405"/>
    </location>
</feature>
<feature type="transmembrane region" description="Helical" evidence="2">
    <location>
        <begin position="455"/>
        <end position="479"/>
    </location>
</feature>
<dbReference type="OrthoDB" id="70250at2759"/>